<protein>
    <submittedName>
        <fullName evidence="2">Uncharacterized protein</fullName>
    </submittedName>
</protein>
<organism evidence="2 3">
    <name type="scientific">Entamoeba invadens IP1</name>
    <dbReference type="NCBI Taxonomy" id="370355"/>
    <lineage>
        <taxon>Eukaryota</taxon>
        <taxon>Amoebozoa</taxon>
        <taxon>Evosea</taxon>
        <taxon>Archamoebae</taxon>
        <taxon>Mastigamoebida</taxon>
        <taxon>Entamoebidae</taxon>
        <taxon>Entamoeba</taxon>
    </lineage>
</organism>
<accession>A0A0A1U1I5</accession>
<feature type="region of interest" description="Disordered" evidence="1">
    <location>
        <begin position="136"/>
        <end position="164"/>
    </location>
</feature>
<feature type="non-terminal residue" evidence="2">
    <location>
        <position position="1"/>
    </location>
</feature>
<feature type="region of interest" description="Disordered" evidence="1">
    <location>
        <begin position="1"/>
        <end position="49"/>
    </location>
</feature>
<dbReference type="RefSeq" id="XP_004185809.1">
    <property type="nucleotide sequence ID" value="XM_004185761.1"/>
</dbReference>
<dbReference type="AlphaFoldDB" id="A0A0A1U1I5"/>
<feature type="compositionally biased region" description="Polar residues" evidence="1">
    <location>
        <begin position="1"/>
        <end position="20"/>
    </location>
</feature>
<evidence type="ECO:0000313" key="3">
    <source>
        <dbReference type="Proteomes" id="UP000014680"/>
    </source>
</evidence>
<evidence type="ECO:0000256" key="1">
    <source>
        <dbReference type="SAM" id="MobiDB-lite"/>
    </source>
</evidence>
<dbReference type="EMBL" id="KB206969">
    <property type="protein sequence ID" value="ELP86463.1"/>
    <property type="molecule type" value="Genomic_DNA"/>
</dbReference>
<sequence>QQQSVQPPQTRSTDQPTRQLNLLPPSKYSQTPQKQHLTTGSPVNTTQPQNLFDIMDQNDQKAQQPKSNAVFGANTVKPQVSSAQIFDNLAIPAPQGNRGGNTYDFSSQKKVDFMQFYTQPQQQTLQQPAQQYYQQPYQQQYQQQQQPMFQTPQRDYSSIGKYYV</sequence>
<dbReference type="Proteomes" id="UP000014680">
    <property type="component" value="Unassembled WGS sequence"/>
</dbReference>
<evidence type="ECO:0000313" key="2">
    <source>
        <dbReference type="EMBL" id="ELP86463.1"/>
    </source>
</evidence>
<dbReference type="GeneID" id="14885382"/>
<reference evidence="2 3" key="1">
    <citation type="submission" date="2012-10" db="EMBL/GenBank/DDBJ databases">
        <authorList>
            <person name="Zafar N."/>
            <person name="Inman J."/>
            <person name="Hall N."/>
            <person name="Lorenzi H."/>
            <person name="Caler E."/>
        </authorList>
    </citation>
    <scope>NUCLEOTIDE SEQUENCE [LARGE SCALE GENOMIC DNA]</scope>
    <source>
        <strain evidence="2 3">IP1</strain>
    </source>
</reference>
<feature type="compositionally biased region" description="Polar residues" evidence="1">
    <location>
        <begin position="27"/>
        <end position="49"/>
    </location>
</feature>
<dbReference type="VEuPathDB" id="AmoebaDB:EIN_032440"/>
<name>A0A0A1U1I5_ENTIV</name>
<dbReference type="KEGG" id="eiv:EIN_032440"/>
<feature type="compositionally biased region" description="Low complexity" evidence="1">
    <location>
        <begin position="136"/>
        <end position="153"/>
    </location>
</feature>
<proteinExistence type="predicted"/>
<keyword evidence="3" id="KW-1185">Reference proteome</keyword>
<gene>
    <name evidence="2" type="ORF">EIN_032440</name>
</gene>